<protein>
    <submittedName>
        <fullName evidence="5">Putative carboxylesterase SOBER1-like</fullName>
    </submittedName>
</protein>
<dbReference type="InterPro" id="IPR050565">
    <property type="entry name" value="LYPA1-2/EST-like"/>
</dbReference>
<evidence type="ECO:0000313" key="6">
    <source>
        <dbReference type="Proteomes" id="UP000289340"/>
    </source>
</evidence>
<feature type="domain" description="Phospholipase/carboxylesterase/thioesterase" evidence="4">
    <location>
        <begin position="11"/>
        <end position="113"/>
    </location>
</feature>
<dbReference type="AlphaFoldDB" id="A0A445K2E1"/>
<dbReference type="Gene3D" id="3.40.50.1820">
    <property type="entry name" value="alpha/beta hydrolase"/>
    <property type="match status" value="1"/>
</dbReference>
<evidence type="ECO:0000313" key="5">
    <source>
        <dbReference type="EMBL" id="RZC04798.1"/>
    </source>
</evidence>
<keyword evidence="3" id="KW-0732">Signal</keyword>
<comment type="similarity">
    <text evidence="1">Belongs to the AB hydrolase superfamily. AB hydrolase 2 family.</text>
</comment>
<proteinExistence type="inferred from homology"/>
<evidence type="ECO:0000256" key="3">
    <source>
        <dbReference type="SAM" id="SignalP"/>
    </source>
</evidence>
<dbReference type="GO" id="GO:0008474">
    <property type="term" value="F:palmitoyl-(protein) hydrolase activity"/>
    <property type="evidence" value="ECO:0007669"/>
    <property type="project" value="TreeGrafter"/>
</dbReference>
<accession>A0A445K2E1</accession>
<organism evidence="5 6">
    <name type="scientific">Glycine soja</name>
    <name type="common">Wild soybean</name>
    <dbReference type="NCBI Taxonomy" id="3848"/>
    <lineage>
        <taxon>Eukaryota</taxon>
        <taxon>Viridiplantae</taxon>
        <taxon>Streptophyta</taxon>
        <taxon>Embryophyta</taxon>
        <taxon>Tracheophyta</taxon>
        <taxon>Spermatophyta</taxon>
        <taxon>Magnoliopsida</taxon>
        <taxon>eudicotyledons</taxon>
        <taxon>Gunneridae</taxon>
        <taxon>Pentapetalae</taxon>
        <taxon>rosids</taxon>
        <taxon>fabids</taxon>
        <taxon>Fabales</taxon>
        <taxon>Fabaceae</taxon>
        <taxon>Papilionoideae</taxon>
        <taxon>50 kb inversion clade</taxon>
        <taxon>NPAAA clade</taxon>
        <taxon>indigoferoid/millettioid clade</taxon>
        <taxon>Phaseoleae</taxon>
        <taxon>Glycine</taxon>
        <taxon>Glycine subgen. Soja</taxon>
    </lineage>
</organism>
<dbReference type="PANTHER" id="PTHR10655">
    <property type="entry name" value="LYSOPHOSPHOLIPASE-RELATED"/>
    <property type="match status" value="1"/>
</dbReference>
<gene>
    <name evidence="5" type="ORF">D0Y65_019077</name>
</gene>
<keyword evidence="2" id="KW-0378">Hydrolase</keyword>
<name>A0A445K2E1_GLYSO</name>
<dbReference type="Proteomes" id="UP000289340">
    <property type="component" value="Chromosome 7"/>
</dbReference>
<feature type="signal peptide" evidence="3">
    <location>
        <begin position="1"/>
        <end position="16"/>
    </location>
</feature>
<dbReference type="PANTHER" id="PTHR10655:SF17">
    <property type="entry name" value="LYSOPHOSPHOLIPASE-LIKE PROTEIN 1"/>
    <property type="match status" value="1"/>
</dbReference>
<dbReference type="InterPro" id="IPR029058">
    <property type="entry name" value="AB_hydrolase_fold"/>
</dbReference>
<dbReference type="SUPFAM" id="SSF53474">
    <property type="entry name" value="alpha/beta-Hydrolases"/>
    <property type="match status" value="1"/>
</dbReference>
<keyword evidence="6" id="KW-1185">Reference proteome</keyword>
<reference evidence="5 6" key="1">
    <citation type="submission" date="2018-09" db="EMBL/GenBank/DDBJ databases">
        <title>A high-quality reference genome of wild soybean provides a powerful tool to mine soybean genomes.</title>
        <authorList>
            <person name="Xie M."/>
            <person name="Chung C.Y.L."/>
            <person name="Li M.-W."/>
            <person name="Wong F.-L."/>
            <person name="Chan T.-F."/>
            <person name="Lam H.-M."/>
        </authorList>
    </citation>
    <scope>NUCLEOTIDE SEQUENCE [LARGE SCALE GENOMIC DNA]</scope>
    <source>
        <strain evidence="6">cv. W05</strain>
        <tissue evidence="5">Hypocotyl of etiolated seedlings</tissue>
    </source>
</reference>
<dbReference type="GO" id="GO:0052689">
    <property type="term" value="F:carboxylic ester hydrolase activity"/>
    <property type="evidence" value="ECO:0007669"/>
    <property type="project" value="TreeGrafter"/>
</dbReference>
<sequence length="118" mass="12554">MTLSSAILYLWLQGLGDSGPANEPIKSLFTSSQFKDTKWSFPSAPSSPSLATVYGSVMPSRFDILEIPVTADSPNDESSLLKAVQNVHATIDKEIAAGINPNNIFICGFSQGGLSFIS</sequence>
<dbReference type="InterPro" id="IPR003140">
    <property type="entry name" value="PLipase/COase/thioEstase"/>
</dbReference>
<comment type="caution">
    <text evidence="5">The sequence shown here is derived from an EMBL/GenBank/DDBJ whole genome shotgun (WGS) entry which is preliminary data.</text>
</comment>
<evidence type="ECO:0000256" key="1">
    <source>
        <dbReference type="ARBA" id="ARBA00006499"/>
    </source>
</evidence>
<dbReference type="EMBL" id="QZWG01000007">
    <property type="protein sequence ID" value="RZC04798.1"/>
    <property type="molecule type" value="Genomic_DNA"/>
</dbReference>
<dbReference type="GO" id="GO:0005737">
    <property type="term" value="C:cytoplasm"/>
    <property type="evidence" value="ECO:0007669"/>
    <property type="project" value="TreeGrafter"/>
</dbReference>
<evidence type="ECO:0000256" key="2">
    <source>
        <dbReference type="ARBA" id="ARBA00022801"/>
    </source>
</evidence>
<dbReference type="Pfam" id="PF02230">
    <property type="entry name" value="Abhydrolase_2"/>
    <property type="match status" value="1"/>
</dbReference>
<evidence type="ECO:0000259" key="4">
    <source>
        <dbReference type="Pfam" id="PF02230"/>
    </source>
</evidence>
<feature type="chain" id="PRO_5019044833" evidence="3">
    <location>
        <begin position="17"/>
        <end position="118"/>
    </location>
</feature>